<evidence type="ECO:0000313" key="2">
    <source>
        <dbReference type="Proteomes" id="UP000782843"/>
    </source>
</evidence>
<protein>
    <submittedName>
        <fullName evidence="1">Uncharacterized protein</fullName>
    </submittedName>
</protein>
<organism evidence="1 2">
    <name type="scientific">Candidatus Dojkabacteria bacterium</name>
    <dbReference type="NCBI Taxonomy" id="2099670"/>
    <lineage>
        <taxon>Bacteria</taxon>
        <taxon>Candidatus Dojkabacteria</taxon>
    </lineage>
</organism>
<feature type="non-terminal residue" evidence="1">
    <location>
        <position position="83"/>
    </location>
</feature>
<gene>
    <name evidence="1" type="ORF">KC660_03605</name>
</gene>
<dbReference type="EMBL" id="JAGQLG010000143">
    <property type="protein sequence ID" value="MCA9382465.1"/>
    <property type="molecule type" value="Genomic_DNA"/>
</dbReference>
<reference evidence="1" key="2">
    <citation type="journal article" date="2021" name="Microbiome">
        <title>Successional dynamics and alternative stable states in a saline activated sludge microbial community over 9 years.</title>
        <authorList>
            <person name="Wang Y."/>
            <person name="Ye J."/>
            <person name="Ju F."/>
            <person name="Liu L."/>
            <person name="Boyd J.A."/>
            <person name="Deng Y."/>
            <person name="Parks D.H."/>
            <person name="Jiang X."/>
            <person name="Yin X."/>
            <person name="Woodcroft B.J."/>
            <person name="Tyson G.W."/>
            <person name="Hugenholtz P."/>
            <person name="Polz M.F."/>
            <person name="Zhang T."/>
        </authorList>
    </citation>
    <scope>NUCLEOTIDE SEQUENCE</scope>
    <source>
        <strain evidence="1">HKST-UBA10</strain>
    </source>
</reference>
<reference evidence="1" key="1">
    <citation type="submission" date="2020-04" db="EMBL/GenBank/DDBJ databases">
        <authorList>
            <person name="Zhang T."/>
        </authorList>
    </citation>
    <scope>NUCLEOTIDE SEQUENCE</scope>
    <source>
        <strain evidence="1">HKST-UBA10</strain>
    </source>
</reference>
<name>A0A955L3W0_9BACT</name>
<comment type="caution">
    <text evidence="1">The sequence shown here is derived from an EMBL/GenBank/DDBJ whole genome shotgun (WGS) entry which is preliminary data.</text>
</comment>
<dbReference type="AlphaFoldDB" id="A0A955L3W0"/>
<proteinExistence type="predicted"/>
<dbReference type="Proteomes" id="UP000782843">
    <property type="component" value="Unassembled WGS sequence"/>
</dbReference>
<accession>A0A955L3W0</accession>
<sequence>MLPELSNNEFYINEKPNVTELLEENFADCLEGVATDTESWIHQMLVEFIGQEDFDKMISLLEYDEEDKDKIDPSSLENLNSRA</sequence>
<evidence type="ECO:0000313" key="1">
    <source>
        <dbReference type="EMBL" id="MCA9382465.1"/>
    </source>
</evidence>